<comment type="caution">
    <text evidence="3">The sequence shown here is derived from an EMBL/GenBank/DDBJ whole genome shotgun (WGS) entry which is preliminary data.</text>
</comment>
<evidence type="ECO:0000259" key="1">
    <source>
        <dbReference type="Pfam" id="PF13622"/>
    </source>
</evidence>
<evidence type="ECO:0000259" key="2">
    <source>
        <dbReference type="Pfam" id="PF20789"/>
    </source>
</evidence>
<dbReference type="InterPro" id="IPR049449">
    <property type="entry name" value="TesB_ACOT8-like_N"/>
</dbReference>
<dbReference type="InterPro" id="IPR029069">
    <property type="entry name" value="HotDog_dom_sf"/>
</dbReference>
<feature type="domain" description="Acyl-CoA thioesterase-like C-terminal" evidence="2">
    <location>
        <begin position="129"/>
        <end position="261"/>
    </location>
</feature>
<accession>A0ABN3VMC4</accession>
<evidence type="ECO:0000313" key="4">
    <source>
        <dbReference type="Proteomes" id="UP001500979"/>
    </source>
</evidence>
<dbReference type="InterPro" id="IPR052389">
    <property type="entry name" value="Sec_Metab_Biosynth-Assoc"/>
</dbReference>
<sequence>MNDLPDVFATATAVRPLGDGSFVADLHPDWAVGDRPHGGYLLAMMTRAATEGDSLAPLSVSAQYLRPPQTGPVLIRTQTLKTGRTVTVVRATLEQRGQVCVDATLGLGEIPADEPAWSDVPEMPVNPPPEALDLSTSDAAKFFHLAKTCDVRLDREGAGFLDGDIDSPPRLRLWAKPRGAQPDLLFGLVAGDLTMPVTFNLGRFGWSPTVQLTALMRARPANGWLRLFVEAKAVHGRWFDEDTTVVDSTGRIVCQARQLAISG</sequence>
<dbReference type="InterPro" id="IPR042171">
    <property type="entry name" value="Acyl-CoA_hotdog"/>
</dbReference>
<gene>
    <name evidence="3" type="ORF">GCM10010470_62050</name>
</gene>
<dbReference type="Proteomes" id="UP001500979">
    <property type="component" value="Unassembled WGS sequence"/>
</dbReference>
<organism evidence="3 4">
    <name type="scientific">Saccharopolyspora taberi</name>
    <dbReference type="NCBI Taxonomy" id="60895"/>
    <lineage>
        <taxon>Bacteria</taxon>
        <taxon>Bacillati</taxon>
        <taxon>Actinomycetota</taxon>
        <taxon>Actinomycetes</taxon>
        <taxon>Pseudonocardiales</taxon>
        <taxon>Pseudonocardiaceae</taxon>
        <taxon>Saccharopolyspora</taxon>
    </lineage>
</organism>
<reference evidence="3 4" key="1">
    <citation type="journal article" date="2019" name="Int. J. Syst. Evol. Microbiol.">
        <title>The Global Catalogue of Microorganisms (GCM) 10K type strain sequencing project: providing services to taxonomists for standard genome sequencing and annotation.</title>
        <authorList>
            <consortium name="The Broad Institute Genomics Platform"/>
            <consortium name="The Broad Institute Genome Sequencing Center for Infectious Disease"/>
            <person name="Wu L."/>
            <person name="Ma J."/>
        </authorList>
    </citation>
    <scope>NUCLEOTIDE SEQUENCE [LARGE SCALE GENOMIC DNA]</scope>
    <source>
        <strain evidence="3 4">JCM 9383</strain>
    </source>
</reference>
<name>A0ABN3VMC4_9PSEU</name>
<dbReference type="PANTHER" id="PTHR38110">
    <property type="entry name" value="CHROMOSOME 23, WHOLE GENOME SHOTGUN SEQUENCE"/>
    <property type="match status" value="1"/>
</dbReference>
<dbReference type="InterPro" id="IPR049450">
    <property type="entry name" value="ACOT8-like_C"/>
</dbReference>
<dbReference type="Pfam" id="PF13622">
    <property type="entry name" value="4HBT_3"/>
    <property type="match status" value="1"/>
</dbReference>
<keyword evidence="4" id="KW-1185">Reference proteome</keyword>
<evidence type="ECO:0000313" key="3">
    <source>
        <dbReference type="EMBL" id="GAA2818298.1"/>
    </source>
</evidence>
<feature type="domain" description="Acyl-CoA thioesterase-like N-terminal HotDog" evidence="1">
    <location>
        <begin position="27"/>
        <end position="105"/>
    </location>
</feature>
<proteinExistence type="predicted"/>
<dbReference type="EMBL" id="BAAAUX010000034">
    <property type="protein sequence ID" value="GAA2818298.1"/>
    <property type="molecule type" value="Genomic_DNA"/>
</dbReference>
<protein>
    <submittedName>
        <fullName evidence="3">Thioesterase family protein</fullName>
    </submittedName>
</protein>
<dbReference type="SUPFAM" id="SSF54637">
    <property type="entry name" value="Thioesterase/thiol ester dehydrase-isomerase"/>
    <property type="match status" value="2"/>
</dbReference>
<dbReference type="RefSeq" id="WP_344685834.1">
    <property type="nucleotide sequence ID" value="NZ_BAAAUX010000034.1"/>
</dbReference>
<dbReference type="Pfam" id="PF20789">
    <property type="entry name" value="4HBT_3C"/>
    <property type="match status" value="1"/>
</dbReference>
<dbReference type="PANTHER" id="PTHR38110:SF1">
    <property type="entry name" value="THIOESTERASE DOMAIN-CONTAINING PROTEIN"/>
    <property type="match status" value="1"/>
</dbReference>
<dbReference type="Gene3D" id="2.40.160.210">
    <property type="entry name" value="Acyl-CoA thioesterase, double hotdog domain"/>
    <property type="match status" value="1"/>
</dbReference>